<proteinExistence type="predicted"/>
<keyword evidence="2" id="KW-1185">Reference proteome</keyword>
<evidence type="ECO:0000313" key="2">
    <source>
        <dbReference type="Proteomes" id="UP001419268"/>
    </source>
</evidence>
<gene>
    <name evidence="1" type="ORF">Scep_015100</name>
</gene>
<accession>A0AAP0J2J6</accession>
<dbReference type="EMBL" id="JBBNAG010000006">
    <property type="protein sequence ID" value="KAK9126254.1"/>
    <property type="molecule type" value="Genomic_DNA"/>
</dbReference>
<reference evidence="1 2" key="1">
    <citation type="submission" date="2024-01" db="EMBL/GenBank/DDBJ databases">
        <title>Genome assemblies of Stephania.</title>
        <authorList>
            <person name="Yang L."/>
        </authorList>
    </citation>
    <scope>NUCLEOTIDE SEQUENCE [LARGE SCALE GENOMIC DNA]</scope>
    <source>
        <strain evidence="1">JXDWG</strain>
        <tissue evidence="1">Leaf</tissue>
    </source>
</reference>
<evidence type="ECO:0000313" key="1">
    <source>
        <dbReference type="EMBL" id="KAK9126254.1"/>
    </source>
</evidence>
<protein>
    <submittedName>
        <fullName evidence="1">Uncharacterized protein</fullName>
    </submittedName>
</protein>
<comment type="caution">
    <text evidence="1">The sequence shown here is derived from an EMBL/GenBank/DDBJ whole genome shotgun (WGS) entry which is preliminary data.</text>
</comment>
<name>A0AAP0J2J6_9MAGN</name>
<sequence length="76" mass="9126">MDSRGRYPIWSALRGYESPLPTDPPVDFDEKDYPDYGSLFLMVMMVMMRFTRTLRLHHLPRRVIATIRRRSPKQQQ</sequence>
<dbReference type="Proteomes" id="UP001419268">
    <property type="component" value="Unassembled WGS sequence"/>
</dbReference>
<dbReference type="AlphaFoldDB" id="A0AAP0J2J6"/>
<organism evidence="1 2">
    <name type="scientific">Stephania cephalantha</name>
    <dbReference type="NCBI Taxonomy" id="152367"/>
    <lineage>
        <taxon>Eukaryota</taxon>
        <taxon>Viridiplantae</taxon>
        <taxon>Streptophyta</taxon>
        <taxon>Embryophyta</taxon>
        <taxon>Tracheophyta</taxon>
        <taxon>Spermatophyta</taxon>
        <taxon>Magnoliopsida</taxon>
        <taxon>Ranunculales</taxon>
        <taxon>Menispermaceae</taxon>
        <taxon>Menispermoideae</taxon>
        <taxon>Cissampelideae</taxon>
        <taxon>Stephania</taxon>
    </lineage>
</organism>